<evidence type="ECO:0000313" key="2">
    <source>
        <dbReference type="EMBL" id="PPQ86517.1"/>
    </source>
</evidence>
<keyword evidence="3" id="KW-1185">Reference proteome</keyword>
<evidence type="ECO:0000256" key="1">
    <source>
        <dbReference type="SAM" id="MobiDB-lite"/>
    </source>
</evidence>
<evidence type="ECO:0000313" key="3">
    <source>
        <dbReference type="Proteomes" id="UP000284706"/>
    </source>
</evidence>
<proteinExistence type="predicted"/>
<protein>
    <submittedName>
        <fullName evidence="2">Uncharacterized protein</fullName>
    </submittedName>
</protein>
<accession>A0A409X711</accession>
<gene>
    <name evidence="2" type="ORF">CVT26_008708</name>
</gene>
<organism evidence="2 3">
    <name type="scientific">Gymnopilus dilepis</name>
    <dbReference type="NCBI Taxonomy" id="231916"/>
    <lineage>
        <taxon>Eukaryota</taxon>
        <taxon>Fungi</taxon>
        <taxon>Dikarya</taxon>
        <taxon>Basidiomycota</taxon>
        <taxon>Agaricomycotina</taxon>
        <taxon>Agaricomycetes</taxon>
        <taxon>Agaricomycetidae</taxon>
        <taxon>Agaricales</taxon>
        <taxon>Agaricineae</taxon>
        <taxon>Hymenogastraceae</taxon>
        <taxon>Gymnopilus</taxon>
    </lineage>
</organism>
<feature type="region of interest" description="Disordered" evidence="1">
    <location>
        <begin position="79"/>
        <end position="106"/>
    </location>
</feature>
<dbReference type="EMBL" id="NHYE01004051">
    <property type="protein sequence ID" value="PPQ86517.1"/>
    <property type="molecule type" value="Genomic_DNA"/>
</dbReference>
<dbReference type="InParanoid" id="A0A409X711"/>
<feature type="compositionally biased region" description="Polar residues" evidence="1">
    <location>
        <begin position="94"/>
        <end position="106"/>
    </location>
</feature>
<dbReference type="AlphaFoldDB" id="A0A409X711"/>
<reference evidence="2 3" key="1">
    <citation type="journal article" date="2018" name="Evol. Lett.">
        <title>Horizontal gene cluster transfer increased hallucinogenic mushroom diversity.</title>
        <authorList>
            <person name="Reynolds H.T."/>
            <person name="Vijayakumar V."/>
            <person name="Gluck-Thaler E."/>
            <person name="Korotkin H.B."/>
            <person name="Matheny P.B."/>
            <person name="Slot J.C."/>
        </authorList>
    </citation>
    <scope>NUCLEOTIDE SEQUENCE [LARGE SCALE GENOMIC DNA]</scope>
    <source>
        <strain evidence="2 3">SRW20</strain>
    </source>
</reference>
<name>A0A409X711_9AGAR</name>
<comment type="caution">
    <text evidence="2">The sequence shown here is derived from an EMBL/GenBank/DDBJ whole genome shotgun (WGS) entry which is preliminary data.</text>
</comment>
<sequence length="118" mass="12452">MFHGSSYSRSYLSFIPASRSVNLEDAFVNDITSCVAALRSDAEHASGPEDPWTALFAMAPDFSTNPVALPDLHGQVPYPAVPTMNNGPPARPLSSETGTGDFLPTNSARVGLSQVGID</sequence>
<dbReference type="Proteomes" id="UP000284706">
    <property type="component" value="Unassembled WGS sequence"/>
</dbReference>